<accession>A0A2S2E5X6</accession>
<dbReference type="InterPro" id="IPR045865">
    <property type="entry name" value="ACT-like_dom_sf"/>
</dbReference>
<dbReference type="Proteomes" id="UP000245728">
    <property type="component" value="Chromosome"/>
</dbReference>
<reference evidence="2 3" key="1">
    <citation type="submission" date="2018-05" db="EMBL/GenBank/DDBJ databases">
        <title>Salinimonas sp. HMF8227 Genome sequencing and assembly.</title>
        <authorList>
            <person name="Kang H."/>
            <person name="Kang J."/>
            <person name="Cha I."/>
            <person name="Kim H."/>
            <person name="Joh K."/>
        </authorList>
    </citation>
    <scope>NUCLEOTIDE SEQUENCE [LARGE SCALE GENOMIC DNA]</scope>
    <source>
        <strain evidence="2 3">HMF8227</strain>
    </source>
</reference>
<dbReference type="OrthoDB" id="517867at2"/>
<organism evidence="2 3">
    <name type="scientific">Saliniradius amylolyticus</name>
    <dbReference type="NCBI Taxonomy" id="2183582"/>
    <lineage>
        <taxon>Bacteria</taxon>
        <taxon>Pseudomonadati</taxon>
        <taxon>Pseudomonadota</taxon>
        <taxon>Gammaproteobacteria</taxon>
        <taxon>Alteromonadales</taxon>
        <taxon>Alteromonadaceae</taxon>
        <taxon>Saliniradius</taxon>
    </lineage>
</organism>
<evidence type="ECO:0000313" key="2">
    <source>
        <dbReference type="EMBL" id="AWL12640.1"/>
    </source>
</evidence>
<dbReference type="SUPFAM" id="SSF55021">
    <property type="entry name" value="ACT-like"/>
    <property type="match status" value="2"/>
</dbReference>
<dbReference type="PANTHER" id="PTHR39199:SF1">
    <property type="entry name" value="BLR5128 PROTEIN"/>
    <property type="match status" value="1"/>
</dbReference>
<proteinExistence type="predicted"/>
<gene>
    <name evidence="2" type="ORF">HMF8227_02182</name>
</gene>
<protein>
    <recommendedName>
        <fullName evidence="1">DUF2241 domain-containing protein</fullName>
    </recommendedName>
</protein>
<name>A0A2S2E5X6_9ALTE</name>
<dbReference type="KEGG" id="salh:HMF8227_02182"/>
<dbReference type="InterPro" id="IPR018717">
    <property type="entry name" value="DUF2241"/>
</dbReference>
<dbReference type="Pfam" id="PF10000">
    <property type="entry name" value="ACT_3"/>
    <property type="match status" value="1"/>
</dbReference>
<dbReference type="EMBL" id="CP029347">
    <property type="protein sequence ID" value="AWL12640.1"/>
    <property type="molecule type" value="Genomic_DNA"/>
</dbReference>
<evidence type="ECO:0000259" key="1">
    <source>
        <dbReference type="Pfam" id="PF10000"/>
    </source>
</evidence>
<dbReference type="RefSeq" id="WP_109340195.1">
    <property type="nucleotide sequence ID" value="NZ_CP029347.1"/>
</dbReference>
<sequence>MTSSKGETCLARLLEQMQPVLQEPVYVFVTLPEPANVAAGIEPLMLFREAEGVTLIIPKEQAEQQGWDYEFVSRMITLNIHSSLEAVGFLAAVTNRLAEAGMGVNPVSAFYHDHLFVPEDRALEAMKILQNVGNIRL</sequence>
<dbReference type="PANTHER" id="PTHR39199">
    <property type="entry name" value="BLR5128 PROTEIN"/>
    <property type="match status" value="1"/>
</dbReference>
<evidence type="ECO:0000313" key="3">
    <source>
        <dbReference type="Proteomes" id="UP000245728"/>
    </source>
</evidence>
<dbReference type="AlphaFoldDB" id="A0A2S2E5X6"/>
<feature type="domain" description="DUF2241" evidence="1">
    <location>
        <begin position="6"/>
        <end position="74"/>
    </location>
</feature>
<dbReference type="Gene3D" id="3.30.2130.10">
    <property type="entry name" value="VC0802-like"/>
    <property type="match status" value="1"/>
</dbReference>
<keyword evidence="3" id="KW-1185">Reference proteome</keyword>